<dbReference type="RefSeq" id="WP_303308019.1">
    <property type="nucleotide sequence ID" value="NZ_JAODOP010000004.1"/>
</dbReference>
<evidence type="ECO:0000313" key="1">
    <source>
        <dbReference type="EMBL" id="MEF3835740.1"/>
    </source>
</evidence>
<reference evidence="1 2" key="1">
    <citation type="submission" date="2022-09" db="EMBL/GenBank/DDBJ databases">
        <title>Genome sequencing of Flavivirga sp. MEBiC05379.</title>
        <authorList>
            <person name="Oh H.-M."/>
            <person name="Kwon K.K."/>
            <person name="Park M.J."/>
            <person name="Yang S.-H."/>
        </authorList>
    </citation>
    <scope>NUCLEOTIDE SEQUENCE [LARGE SCALE GENOMIC DNA]</scope>
    <source>
        <strain evidence="1 2">MEBiC05379</strain>
    </source>
</reference>
<sequence length="268" mass="29892">MRSVSYSIIALILLISKPIIAQDFMSLDALRQEQIGKIRGLAGRIWMDRNLGATRVATHTGDTESYGYIYQWGRNSDGHQFRNSTTTTIDLNDDVTQWAVTPGTEGDKFVLNITFPYDWITPQDDKRWNSGTEESPVKGPHDPCPDGYRLPTHTEWRAELDAWVEKERIDNGYPDTPEGLILAGKKAKNLTYGFNVLALSGIGGRLNHTGEIHSMETSATYWCSSPAEGDGSTFLCVFFALLDGEYPNASMTHDVRSYGAAIRCTKED</sequence>
<dbReference type="Proteomes" id="UP001337305">
    <property type="component" value="Unassembled WGS sequence"/>
</dbReference>
<evidence type="ECO:0000313" key="2">
    <source>
        <dbReference type="Proteomes" id="UP001337305"/>
    </source>
</evidence>
<name>A0ABU7Y0Y3_9FLAO</name>
<dbReference type="EMBL" id="JAODOP010000004">
    <property type="protein sequence ID" value="MEF3835740.1"/>
    <property type="molecule type" value="Genomic_DNA"/>
</dbReference>
<dbReference type="InterPro" id="IPR011871">
    <property type="entry name" value="Fib_succ_major"/>
</dbReference>
<evidence type="ECO:0008006" key="3">
    <source>
        <dbReference type="Google" id="ProtNLM"/>
    </source>
</evidence>
<dbReference type="NCBIfam" id="TIGR02145">
    <property type="entry name" value="Fib_succ_major"/>
    <property type="match status" value="1"/>
</dbReference>
<accession>A0ABU7Y0Y3</accession>
<organism evidence="1 2">
    <name type="scientific">Flavivirga spongiicola</name>
    <dbReference type="NCBI Taxonomy" id="421621"/>
    <lineage>
        <taxon>Bacteria</taxon>
        <taxon>Pseudomonadati</taxon>
        <taxon>Bacteroidota</taxon>
        <taxon>Flavobacteriia</taxon>
        <taxon>Flavobacteriales</taxon>
        <taxon>Flavobacteriaceae</taxon>
        <taxon>Flavivirga</taxon>
    </lineage>
</organism>
<comment type="caution">
    <text evidence="1">The sequence shown here is derived from an EMBL/GenBank/DDBJ whole genome shotgun (WGS) entry which is preliminary data.</text>
</comment>
<keyword evidence="2" id="KW-1185">Reference proteome</keyword>
<protein>
    <recommendedName>
        <fullName evidence="3">Fibrobacter succinogenes major paralogous domain-containing protein</fullName>
    </recommendedName>
</protein>
<gene>
    <name evidence="1" type="ORF">N1F79_21625</name>
</gene>
<proteinExistence type="predicted"/>